<dbReference type="AlphaFoldDB" id="A0A3B0VIK0"/>
<dbReference type="InterPro" id="IPR014628">
    <property type="entry name" value="Man6P_isomerase_Firm_short"/>
</dbReference>
<feature type="domain" description="Phosphomannose isomerase type I catalytic" evidence="3">
    <location>
        <begin position="12"/>
        <end position="112"/>
    </location>
</feature>
<dbReference type="InterPro" id="IPR014710">
    <property type="entry name" value="RmlC-like_jellyroll"/>
</dbReference>
<dbReference type="InterPro" id="IPR051804">
    <property type="entry name" value="Carb_Metab_Reg_Kinase/Isom"/>
</dbReference>
<dbReference type="GO" id="GO:0005975">
    <property type="term" value="P:carbohydrate metabolic process"/>
    <property type="evidence" value="ECO:0007669"/>
    <property type="project" value="InterPro"/>
</dbReference>
<dbReference type="EC" id="5.3.1.8" evidence="4"/>
<dbReference type="SUPFAM" id="SSF51182">
    <property type="entry name" value="RmlC-like cupins"/>
    <property type="match status" value="1"/>
</dbReference>
<reference evidence="4" key="1">
    <citation type="submission" date="2018-06" db="EMBL/GenBank/DDBJ databases">
        <authorList>
            <person name="Zhirakovskaya E."/>
        </authorList>
    </citation>
    <scope>NUCLEOTIDE SEQUENCE</scope>
</reference>
<evidence type="ECO:0000256" key="1">
    <source>
        <dbReference type="ARBA" id="ARBA00022723"/>
    </source>
</evidence>
<keyword evidence="4" id="KW-0413">Isomerase</keyword>
<accession>A0A3B0VIK0</accession>
<keyword evidence="2" id="KW-0862">Zinc</keyword>
<dbReference type="PIRSF" id="PIRSF036894">
    <property type="entry name" value="PMI_Firm_short"/>
    <property type="match status" value="1"/>
</dbReference>
<dbReference type="PANTHER" id="PTHR42742">
    <property type="entry name" value="TRANSCRIPTIONAL REPRESSOR MPRA"/>
    <property type="match status" value="1"/>
</dbReference>
<dbReference type="GO" id="GO:0004476">
    <property type="term" value="F:mannose-6-phosphate isomerase activity"/>
    <property type="evidence" value="ECO:0007669"/>
    <property type="project" value="UniProtKB-EC"/>
</dbReference>
<dbReference type="EMBL" id="UOEU01001080">
    <property type="protein sequence ID" value="VAW43428.1"/>
    <property type="molecule type" value="Genomic_DNA"/>
</dbReference>
<dbReference type="PANTHER" id="PTHR42742:SF3">
    <property type="entry name" value="FRUCTOKINASE"/>
    <property type="match status" value="1"/>
</dbReference>
<proteinExistence type="predicted"/>
<evidence type="ECO:0000256" key="2">
    <source>
        <dbReference type="ARBA" id="ARBA00022833"/>
    </source>
</evidence>
<dbReference type="CDD" id="cd07010">
    <property type="entry name" value="cupin_PMI_type_I_N_bac"/>
    <property type="match status" value="1"/>
</dbReference>
<protein>
    <submittedName>
        <fullName evidence="4">Mannose-6-phosphate isomerase</fullName>
        <ecNumber evidence="4">5.3.1.8</ecNumber>
    </submittedName>
</protein>
<dbReference type="GO" id="GO:0008270">
    <property type="term" value="F:zinc ion binding"/>
    <property type="evidence" value="ECO:0007669"/>
    <property type="project" value="InterPro"/>
</dbReference>
<gene>
    <name evidence="4" type="ORF">MNBD_CHLOROFLEXI01-1788</name>
</gene>
<dbReference type="InterPro" id="IPR011051">
    <property type="entry name" value="RmlC_Cupin_sf"/>
</dbReference>
<dbReference type="Gene3D" id="2.60.120.10">
    <property type="entry name" value="Jelly Rolls"/>
    <property type="match status" value="1"/>
</dbReference>
<keyword evidence="1" id="KW-0479">Metal-binding</keyword>
<sequence>MMSNAFYPLLFEPVLKDYIWGGRNLENLGRQLPSTGVIAESWEIAGHKDGTTRVANGRYAGKLLTELQEELGLGLIGSRSAWAQERGKFPLLIKLLDANRPLSVQVHPQDAYALANEGNELGKTEMWVVLQAEPDAEVILGVADKTTPEAFRAAIDNGKLEPYLHRLSVKAGDHICVPAGSLHAIMGGLLIAEIQQNSNTTYRVYDWNRMGADGQPRPLHVDKALDVINFEQVAPQICAPEPIGSENGVRRSLLCQTDYFVTERVEMAAGATFQGNCTGETLEIWGVTAGEVTLNGLGLTAVQFTLLPAALGEFTVTAVSPATLLRSYVA</sequence>
<name>A0A3B0VIK0_9ZZZZ</name>
<dbReference type="InterPro" id="IPR046457">
    <property type="entry name" value="PMI_typeI_cat"/>
</dbReference>
<evidence type="ECO:0000259" key="3">
    <source>
        <dbReference type="Pfam" id="PF20511"/>
    </source>
</evidence>
<organism evidence="4">
    <name type="scientific">hydrothermal vent metagenome</name>
    <dbReference type="NCBI Taxonomy" id="652676"/>
    <lineage>
        <taxon>unclassified sequences</taxon>
        <taxon>metagenomes</taxon>
        <taxon>ecological metagenomes</taxon>
    </lineage>
</organism>
<dbReference type="Pfam" id="PF20511">
    <property type="entry name" value="PMI_typeI_cat"/>
    <property type="match status" value="1"/>
</dbReference>
<evidence type="ECO:0000313" key="4">
    <source>
        <dbReference type="EMBL" id="VAW43428.1"/>
    </source>
</evidence>